<dbReference type="EMBL" id="MN739039">
    <property type="protein sequence ID" value="QHS84974.1"/>
    <property type="molecule type" value="Genomic_DNA"/>
</dbReference>
<proteinExistence type="predicted"/>
<keyword evidence="1" id="KW-0472">Membrane</keyword>
<name>A0A6C0AZL1_9ZZZZ</name>
<accession>A0A6C0AZL1</accession>
<evidence type="ECO:0000313" key="2">
    <source>
        <dbReference type="EMBL" id="QHS84974.1"/>
    </source>
</evidence>
<evidence type="ECO:0000256" key="1">
    <source>
        <dbReference type="SAM" id="Phobius"/>
    </source>
</evidence>
<feature type="transmembrane region" description="Helical" evidence="1">
    <location>
        <begin position="67"/>
        <end position="87"/>
    </location>
</feature>
<feature type="transmembrane region" description="Helical" evidence="1">
    <location>
        <begin position="43"/>
        <end position="61"/>
    </location>
</feature>
<feature type="transmembrane region" description="Helical" evidence="1">
    <location>
        <begin position="99"/>
        <end position="120"/>
    </location>
</feature>
<reference evidence="2" key="1">
    <citation type="journal article" date="2020" name="Nature">
        <title>Giant virus diversity and host interactions through global metagenomics.</title>
        <authorList>
            <person name="Schulz F."/>
            <person name="Roux S."/>
            <person name="Paez-Espino D."/>
            <person name="Jungbluth S."/>
            <person name="Walsh D.A."/>
            <person name="Denef V.J."/>
            <person name="McMahon K.D."/>
            <person name="Konstantinidis K.T."/>
            <person name="Eloe-Fadrosh E.A."/>
            <person name="Kyrpides N.C."/>
            <person name="Woyke T."/>
        </authorList>
    </citation>
    <scope>NUCLEOTIDE SEQUENCE</scope>
    <source>
        <strain evidence="2">GVMAG-M-3300009182-67</strain>
    </source>
</reference>
<dbReference type="AlphaFoldDB" id="A0A6C0AZL1"/>
<protein>
    <submittedName>
        <fullName evidence="2">Uncharacterized protein</fullName>
    </submittedName>
</protein>
<organism evidence="2">
    <name type="scientific">viral metagenome</name>
    <dbReference type="NCBI Taxonomy" id="1070528"/>
    <lineage>
        <taxon>unclassified sequences</taxon>
        <taxon>metagenomes</taxon>
        <taxon>organismal metagenomes</taxon>
    </lineage>
</organism>
<keyword evidence="1" id="KW-0812">Transmembrane</keyword>
<sequence length="121" mass="14012">MNIESAGFLVGFFGDIFLQLLCQTPYFNYGLKEYFKQHGAPESPFIAGGMMVLFLIIYRFTGLPIKWQYFAVYGVILDILFRVFMIFPSLKGYYSALTPFWTCLWEAVAMVLVVIAYSYFN</sequence>
<feature type="transmembrane region" description="Helical" evidence="1">
    <location>
        <begin position="6"/>
        <end position="31"/>
    </location>
</feature>
<keyword evidence="1" id="KW-1133">Transmembrane helix</keyword>